<keyword evidence="4 10" id="KW-0808">Transferase</keyword>
<dbReference type="Pfam" id="PF00365">
    <property type="entry name" value="PFK"/>
    <property type="match status" value="1"/>
</dbReference>
<dbReference type="RefSeq" id="WP_259093818.1">
    <property type="nucleotide sequence ID" value="NZ_CP130454.1"/>
</dbReference>
<evidence type="ECO:0000259" key="11">
    <source>
        <dbReference type="Pfam" id="PF00365"/>
    </source>
</evidence>
<dbReference type="PANTHER" id="PTHR43650:SF1">
    <property type="entry name" value="PYROPHOSPHATE--FRUCTOSE 6-PHOSPHATE 1-PHOSPHOTRANSFERASE SUBUNIT BETA 2"/>
    <property type="match status" value="1"/>
</dbReference>
<name>A0ABT2EJV5_9BACT</name>
<feature type="domain" description="Phosphofructokinase" evidence="11">
    <location>
        <begin position="4"/>
        <end position="327"/>
    </location>
</feature>
<evidence type="ECO:0000256" key="6">
    <source>
        <dbReference type="ARBA" id="ARBA00022777"/>
    </source>
</evidence>
<dbReference type="InterPro" id="IPR011403">
    <property type="entry name" value="PPi-PFK_TM0289"/>
</dbReference>
<dbReference type="EMBL" id="JANUCP010000001">
    <property type="protein sequence ID" value="MCS3918228.1"/>
    <property type="molecule type" value="Genomic_DNA"/>
</dbReference>
<feature type="binding site" evidence="10">
    <location>
        <position position="239"/>
    </location>
    <ligand>
        <name>substrate</name>
    </ligand>
</feature>
<comment type="cofactor">
    <cofactor evidence="1 10">
        <name>Mg(2+)</name>
        <dbReference type="ChEBI" id="CHEBI:18420"/>
    </cofactor>
</comment>
<dbReference type="GO" id="GO:0003872">
    <property type="term" value="F:6-phosphofructokinase activity"/>
    <property type="evidence" value="ECO:0007669"/>
    <property type="project" value="UniProtKB-EC"/>
</dbReference>
<gene>
    <name evidence="10" type="primary">pfp</name>
    <name evidence="12" type="ORF">M2350_000625</name>
</gene>
<keyword evidence="5 10" id="KW-0479">Metal-binding</keyword>
<feature type="site" description="Important for catalytic activity; stabilizes the transition state when the phosphoryl donor is PPi" evidence="10">
    <location>
        <position position="131"/>
    </location>
</feature>
<dbReference type="Proteomes" id="UP001204798">
    <property type="component" value="Unassembled WGS sequence"/>
</dbReference>
<evidence type="ECO:0000256" key="5">
    <source>
        <dbReference type="ARBA" id="ARBA00022723"/>
    </source>
</evidence>
<organism evidence="12 13">
    <name type="scientific">Candidatus Fervidibacter sacchari</name>
    <dbReference type="NCBI Taxonomy" id="1448929"/>
    <lineage>
        <taxon>Bacteria</taxon>
        <taxon>Candidatus Fervidibacterota</taxon>
        <taxon>Candidatus Fervidibacter</taxon>
    </lineage>
</organism>
<dbReference type="Gene3D" id="3.40.50.460">
    <property type="entry name" value="Phosphofructokinase domain"/>
    <property type="match status" value="1"/>
</dbReference>
<keyword evidence="6 10" id="KW-0418">Kinase</keyword>
<comment type="catalytic activity">
    <reaction evidence="9 10">
        <text>beta-D-fructose 6-phosphate + diphosphate = beta-D-fructose 1,6-bisphosphate + phosphate + H(+)</text>
        <dbReference type="Rhea" id="RHEA:13613"/>
        <dbReference type="ChEBI" id="CHEBI:15378"/>
        <dbReference type="ChEBI" id="CHEBI:32966"/>
        <dbReference type="ChEBI" id="CHEBI:33019"/>
        <dbReference type="ChEBI" id="CHEBI:43474"/>
        <dbReference type="ChEBI" id="CHEBI:57634"/>
        <dbReference type="EC" id="2.7.1.90"/>
    </reaction>
</comment>
<dbReference type="NCBIfam" id="NF041103">
    <property type="entry name" value="PFKA_PPi_Ttgales"/>
    <property type="match status" value="1"/>
</dbReference>
<dbReference type="PIRSF" id="PIRSF036482">
    <property type="entry name" value="PPi_PFK_TM0289"/>
    <property type="match status" value="1"/>
</dbReference>
<comment type="subcellular location">
    <subcellularLocation>
        <location evidence="10">Cytoplasm</location>
    </subcellularLocation>
</comment>
<evidence type="ECO:0000256" key="3">
    <source>
        <dbReference type="ARBA" id="ARBA00022490"/>
    </source>
</evidence>
<comment type="caution">
    <text evidence="12">The sequence shown here is derived from an EMBL/GenBank/DDBJ whole genome shotgun (WGS) entry which is preliminary data.</text>
</comment>
<evidence type="ECO:0000256" key="10">
    <source>
        <dbReference type="HAMAP-Rule" id="MF_01979"/>
    </source>
</evidence>
<comment type="pathway">
    <text evidence="10">Carbohydrate degradation; glycolysis; D-glyceraldehyde 3-phosphate and glycerone phosphate from D-glucose: step 3/4.</text>
</comment>
<feature type="binding site" evidence="10">
    <location>
        <position position="107"/>
    </location>
    <ligand>
        <name>Mg(2+)</name>
        <dbReference type="ChEBI" id="CHEBI:18420"/>
        <note>catalytic</note>
    </ligand>
</feature>
<dbReference type="PANTHER" id="PTHR43650">
    <property type="entry name" value="PYROPHOSPHATE--FRUCTOSE 6-PHOSPHATE 1-PHOSPHOTRANSFERASE"/>
    <property type="match status" value="1"/>
</dbReference>
<dbReference type="InterPro" id="IPR000023">
    <property type="entry name" value="Phosphofructokinase_dom"/>
</dbReference>
<dbReference type="InterPro" id="IPR022953">
    <property type="entry name" value="ATP_PFK"/>
</dbReference>
<feature type="binding site" evidence="10">
    <location>
        <position position="12"/>
    </location>
    <ligand>
        <name>diphosphate</name>
        <dbReference type="ChEBI" id="CHEBI:33019"/>
    </ligand>
</feature>
<keyword evidence="8 10" id="KW-0324">Glycolysis</keyword>
<sequence>MPERLGILVGGGPAPGINSVIGAVTIEAINSGLEVIGIYDGFEHLMKGRTDMVRQLTIPDVSRIHFDGGSILRTSRANPTRTAEDLQNTVKALKELGIRYLVTIGGDDTAFSASEVVKAARGAVRVAHVPKTIDNDLPLPGGMPTFGFETARHVGTELVRNLMEDSRTTNRWYFVVAMGRKAGHLALGIGKAAGATITVIGEEFPKERITLAEVCDVLEGAILKRRVLGRKDGVAVIAEGIGEKLDPEELAKIPGVEVERDPHGHIRLGEIPLATILKREIQRRFKERGEKITIVDVTLGYELRCAPPIPFDIDYTRTLGYGAVKFLLSEPKDDKVKEGGMVCLVGGRLEILPFDELRDPVTGRTKVRLVDINSEHYKVAREYMIRLEREDLENPEMLAKLAEAAKMTPEEFKKKFAHVVGLEA</sequence>
<evidence type="ECO:0000256" key="7">
    <source>
        <dbReference type="ARBA" id="ARBA00022842"/>
    </source>
</evidence>
<protein>
    <recommendedName>
        <fullName evidence="10">Pyrophosphate--fructose 6-phosphate 1-phosphotransferase</fullName>
        <ecNumber evidence="10">2.7.1.90</ecNumber>
    </recommendedName>
    <alternativeName>
        <fullName evidence="10">6-phosphofructokinase, pyrophosphate dependent</fullName>
    </alternativeName>
    <alternativeName>
        <fullName evidence="10">PPi-dependent phosphofructokinase</fullName>
        <shortName evidence="10">PPi-PFK</shortName>
    </alternativeName>
    <alternativeName>
        <fullName evidence="10">Pyrophosphate-dependent 6-phosphofructose-1-kinase</fullName>
    </alternativeName>
</protein>
<evidence type="ECO:0000256" key="9">
    <source>
        <dbReference type="ARBA" id="ARBA00048072"/>
    </source>
</evidence>
<feature type="binding site" evidence="10">
    <location>
        <begin position="178"/>
        <end position="180"/>
    </location>
    <ligand>
        <name>substrate</name>
    </ligand>
</feature>
<accession>A0ABT2EJV5</accession>
<evidence type="ECO:0000313" key="12">
    <source>
        <dbReference type="EMBL" id="MCS3918228.1"/>
    </source>
</evidence>
<dbReference type="Gene3D" id="3.40.50.450">
    <property type="match status" value="1"/>
</dbReference>
<feature type="site" description="Important for catalytic activity and substrate specificity; stabilizes the transition state when the phosphoryl donor is PPi; prevents ATP from binding by mimicking the alpha-phosphate group of ATP" evidence="10">
    <location>
        <position position="108"/>
    </location>
</feature>
<evidence type="ECO:0000256" key="1">
    <source>
        <dbReference type="ARBA" id="ARBA00001946"/>
    </source>
</evidence>
<comment type="similarity">
    <text evidence="10">Belongs to the phosphofructokinase type A (PFKA) family. PPi-dependent PFK group II subfamily. Clade 'Short' sub-subfamily.</text>
</comment>
<comment type="subunit">
    <text evidence="10">Homodimer.</text>
</comment>
<dbReference type="PRINTS" id="PR00476">
    <property type="entry name" value="PHFRCTKINASE"/>
</dbReference>
<dbReference type="InterPro" id="IPR035966">
    <property type="entry name" value="PKF_sf"/>
</dbReference>
<keyword evidence="13" id="KW-1185">Reference proteome</keyword>
<dbReference type="SUPFAM" id="SSF53784">
    <property type="entry name" value="Phosphofructokinase"/>
    <property type="match status" value="1"/>
</dbReference>
<reference evidence="12 13" key="1">
    <citation type="submission" date="2022-08" db="EMBL/GenBank/DDBJ databases">
        <title>Bacterial and archaeal communities from various locations to study Microbial Dark Matter (Phase II).</title>
        <authorList>
            <person name="Stepanauskas R."/>
        </authorList>
    </citation>
    <scope>NUCLEOTIDE SEQUENCE [LARGE SCALE GENOMIC DNA]</scope>
    <source>
        <strain evidence="12 13">PD1</strain>
    </source>
</reference>
<comment type="function">
    <text evidence="2 10">Catalyzes the phosphorylation of D-fructose 6-phosphate, the first committing step of glycolysis. Uses inorganic phosphate (PPi) as phosphoryl donor instead of ATP like common ATP-dependent phosphofructokinases (ATP-PFKs), which renders the reaction reversible, and can thus function both in glycolysis and gluconeogenesis. Consistently, PPi-PFK can replace the enzymes of both the forward (ATP-PFK) and reverse (fructose-bisphosphatase (FBPase)) reactions.</text>
</comment>
<keyword evidence="7 10" id="KW-0460">Magnesium</keyword>
<dbReference type="HAMAP" id="MF_01979">
    <property type="entry name" value="Phosphofructokinase_II_Short"/>
    <property type="match status" value="1"/>
</dbReference>
<dbReference type="EC" id="2.7.1.90" evidence="10"/>
<comment type="activity regulation">
    <text evidence="10">Non-allosteric.</text>
</comment>
<dbReference type="InterPro" id="IPR054846">
    <property type="entry name" value="PFKA_PPi_Ttgales"/>
</dbReference>
<evidence type="ECO:0000256" key="8">
    <source>
        <dbReference type="ARBA" id="ARBA00023152"/>
    </source>
</evidence>
<evidence type="ECO:0000313" key="13">
    <source>
        <dbReference type="Proteomes" id="UP001204798"/>
    </source>
</evidence>
<evidence type="ECO:0000256" key="4">
    <source>
        <dbReference type="ARBA" id="ARBA00022679"/>
    </source>
</evidence>
<feature type="binding site" evidence="10">
    <location>
        <begin position="132"/>
        <end position="134"/>
    </location>
    <ligand>
        <name>substrate</name>
    </ligand>
</feature>
<keyword evidence="3 10" id="KW-0963">Cytoplasm</keyword>
<feature type="binding site" evidence="10">
    <location>
        <begin position="301"/>
        <end position="304"/>
    </location>
    <ligand>
        <name>substrate</name>
    </ligand>
</feature>
<feature type="active site" description="Proton acceptor" evidence="10">
    <location>
        <position position="134"/>
    </location>
</feature>
<evidence type="ECO:0000256" key="2">
    <source>
        <dbReference type="ARBA" id="ARBA00003138"/>
    </source>
</evidence>
<proteinExistence type="inferred from homology"/>